<keyword evidence="2" id="KW-1185">Reference proteome</keyword>
<sequence>MSLKVEKEIQLQLSLAPMMTSTEVDDGVFALTVILAKEGAIYIYILYQFLIKFWGFLELLLVSEFEGWR</sequence>
<evidence type="ECO:0000313" key="1">
    <source>
        <dbReference type="EMBL" id="CAJ2679750.1"/>
    </source>
</evidence>
<dbReference type="EMBL" id="CASHSV030000823">
    <property type="protein sequence ID" value="CAJ2679750.1"/>
    <property type="molecule type" value="Genomic_DNA"/>
</dbReference>
<proteinExistence type="predicted"/>
<comment type="caution">
    <text evidence="1">The sequence shown here is derived from an EMBL/GenBank/DDBJ whole genome shotgun (WGS) entry which is preliminary data.</text>
</comment>
<evidence type="ECO:0000313" key="2">
    <source>
        <dbReference type="Proteomes" id="UP001177021"/>
    </source>
</evidence>
<organism evidence="1 2">
    <name type="scientific">Trifolium pratense</name>
    <name type="common">Red clover</name>
    <dbReference type="NCBI Taxonomy" id="57577"/>
    <lineage>
        <taxon>Eukaryota</taxon>
        <taxon>Viridiplantae</taxon>
        <taxon>Streptophyta</taxon>
        <taxon>Embryophyta</taxon>
        <taxon>Tracheophyta</taxon>
        <taxon>Spermatophyta</taxon>
        <taxon>Magnoliopsida</taxon>
        <taxon>eudicotyledons</taxon>
        <taxon>Gunneridae</taxon>
        <taxon>Pentapetalae</taxon>
        <taxon>rosids</taxon>
        <taxon>fabids</taxon>
        <taxon>Fabales</taxon>
        <taxon>Fabaceae</taxon>
        <taxon>Papilionoideae</taxon>
        <taxon>50 kb inversion clade</taxon>
        <taxon>NPAAA clade</taxon>
        <taxon>Hologalegina</taxon>
        <taxon>IRL clade</taxon>
        <taxon>Trifolieae</taxon>
        <taxon>Trifolium</taxon>
    </lineage>
</organism>
<name>A0ACB0ME86_TRIPR</name>
<protein>
    <submittedName>
        <fullName evidence="1">Uncharacterized protein</fullName>
    </submittedName>
</protein>
<accession>A0ACB0ME86</accession>
<reference evidence="1" key="1">
    <citation type="submission" date="2023-10" db="EMBL/GenBank/DDBJ databases">
        <authorList>
            <person name="Rodriguez Cubillos JULIANA M."/>
            <person name="De Vega J."/>
        </authorList>
    </citation>
    <scope>NUCLEOTIDE SEQUENCE</scope>
</reference>
<dbReference type="Proteomes" id="UP001177021">
    <property type="component" value="Unassembled WGS sequence"/>
</dbReference>
<gene>
    <name evidence="1" type="ORF">MILVUS5_LOCUS41783</name>
</gene>